<protein>
    <submittedName>
        <fullName evidence="2">Uncharacterized protein</fullName>
    </submittedName>
</protein>
<dbReference type="HOGENOM" id="CLU_1226022_0_0_1"/>
<organism evidence="2 3">
    <name type="scientific">Lottia gigantea</name>
    <name type="common">Giant owl limpet</name>
    <dbReference type="NCBI Taxonomy" id="225164"/>
    <lineage>
        <taxon>Eukaryota</taxon>
        <taxon>Metazoa</taxon>
        <taxon>Spiralia</taxon>
        <taxon>Lophotrochozoa</taxon>
        <taxon>Mollusca</taxon>
        <taxon>Gastropoda</taxon>
        <taxon>Patellogastropoda</taxon>
        <taxon>Lottioidea</taxon>
        <taxon>Lottiidae</taxon>
        <taxon>Lottia</taxon>
    </lineage>
</organism>
<dbReference type="KEGG" id="lgi:LOTGIDRAFT_168493"/>
<dbReference type="Proteomes" id="UP000030746">
    <property type="component" value="Unassembled WGS sequence"/>
</dbReference>
<proteinExistence type="predicted"/>
<keyword evidence="1" id="KW-1133">Transmembrane helix</keyword>
<dbReference type="AlphaFoldDB" id="V3ZQ55"/>
<name>V3ZQ55_LOTGI</name>
<keyword evidence="1" id="KW-0812">Transmembrane</keyword>
<keyword evidence="3" id="KW-1185">Reference proteome</keyword>
<evidence type="ECO:0000313" key="3">
    <source>
        <dbReference type="Proteomes" id="UP000030746"/>
    </source>
</evidence>
<dbReference type="CTD" id="20240895"/>
<feature type="transmembrane region" description="Helical" evidence="1">
    <location>
        <begin position="12"/>
        <end position="29"/>
    </location>
</feature>
<gene>
    <name evidence="2" type="ORF">LOTGIDRAFT_168493</name>
</gene>
<accession>V3ZQ55</accession>
<sequence>MWTVSLLWNLKWLFILDLFLLADCGYFVTTSKLKMSYIQNVTEKNHLVFALKSDKFSKLHLYNDTSNVGMIAISTGFNPKQVSLGIDCMFNYHTHTSDLVTPTEYSWLWIRWTGTQLEFGTGTIPGVDLVYSISFSKVVKYIGFGKSSGNEECYWIIGQTNELINESTFTKSQDIIRVFTGIVSRLSSDSGIVTGHSGLQVFVNEVNENKNFIGYGSKMIMKSITG</sequence>
<evidence type="ECO:0000313" key="2">
    <source>
        <dbReference type="EMBL" id="ESO84635.1"/>
    </source>
</evidence>
<reference evidence="2 3" key="1">
    <citation type="journal article" date="2013" name="Nature">
        <title>Insights into bilaterian evolution from three spiralian genomes.</title>
        <authorList>
            <person name="Simakov O."/>
            <person name="Marletaz F."/>
            <person name="Cho S.J."/>
            <person name="Edsinger-Gonzales E."/>
            <person name="Havlak P."/>
            <person name="Hellsten U."/>
            <person name="Kuo D.H."/>
            <person name="Larsson T."/>
            <person name="Lv J."/>
            <person name="Arendt D."/>
            <person name="Savage R."/>
            <person name="Osoegawa K."/>
            <person name="de Jong P."/>
            <person name="Grimwood J."/>
            <person name="Chapman J.A."/>
            <person name="Shapiro H."/>
            <person name="Aerts A."/>
            <person name="Otillar R.P."/>
            <person name="Terry A.Y."/>
            <person name="Boore J.L."/>
            <person name="Grigoriev I.V."/>
            <person name="Lindberg D.R."/>
            <person name="Seaver E.C."/>
            <person name="Weisblat D.A."/>
            <person name="Putnam N.H."/>
            <person name="Rokhsar D.S."/>
        </authorList>
    </citation>
    <scope>NUCLEOTIDE SEQUENCE [LARGE SCALE GENOMIC DNA]</scope>
</reference>
<evidence type="ECO:0000256" key="1">
    <source>
        <dbReference type="SAM" id="Phobius"/>
    </source>
</evidence>
<keyword evidence="1" id="KW-0472">Membrane</keyword>
<dbReference type="EMBL" id="KB203440">
    <property type="protein sequence ID" value="ESO84635.1"/>
    <property type="molecule type" value="Genomic_DNA"/>
</dbReference>
<dbReference type="RefSeq" id="XP_009064626.1">
    <property type="nucleotide sequence ID" value="XM_009066378.1"/>
</dbReference>
<dbReference type="GeneID" id="20240895"/>